<gene>
    <name evidence="4" type="ORF">Fuma_04339</name>
</gene>
<comment type="similarity">
    <text evidence="1">Belongs to the AB hydrolase superfamily. AB hydrolase 2 family.</text>
</comment>
<dbReference type="PANTHER" id="PTHR10655">
    <property type="entry name" value="LYSOPHOSPHOLIPASE-RELATED"/>
    <property type="match status" value="1"/>
</dbReference>
<dbReference type="InterPro" id="IPR029058">
    <property type="entry name" value="AB_hydrolase_fold"/>
</dbReference>
<accession>A0A1P8WKW6</accession>
<feature type="domain" description="Phospholipase/carboxylesterase/thioesterase" evidence="3">
    <location>
        <begin position="41"/>
        <end position="253"/>
    </location>
</feature>
<keyword evidence="5" id="KW-1185">Reference proteome</keyword>
<sequence>MDRSCSKASGRNEIMATMKLNNSQETYGGLTCRVIDALPQGQQPDAVMVLCHGFGAPGDDLAAFGPHLLSSSEDIAERYRFVFPEAPIDLTPMGMPGGRAWWPINMAQLAEINQTEDYSKLTTVEPPGMSAASDQLAATVKEIQAANGIDDSATVLGGFSQGAMVTSNIVLRDGFVPKLMVLFSGTLLNSEVWKKQAANHAGCPVLQSHGRQDMVLPFAPATLLRDMLTENGFDVDFHAFIGPHTIPMEVLTELMRQL</sequence>
<dbReference type="KEGG" id="fmr:Fuma_04339"/>
<evidence type="ECO:0000313" key="5">
    <source>
        <dbReference type="Proteomes" id="UP000187735"/>
    </source>
</evidence>
<protein>
    <submittedName>
        <fullName evidence="4">Putative hydrolase</fullName>
    </submittedName>
</protein>
<reference evidence="4 5" key="1">
    <citation type="journal article" date="2016" name="Front. Microbiol.">
        <title>Fuerstia marisgermanicae gen. nov., sp. nov., an Unusual Member of the Phylum Planctomycetes from the German Wadden Sea.</title>
        <authorList>
            <person name="Kohn T."/>
            <person name="Heuer A."/>
            <person name="Jogler M."/>
            <person name="Vollmers J."/>
            <person name="Boedeker C."/>
            <person name="Bunk B."/>
            <person name="Rast P."/>
            <person name="Borchert D."/>
            <person name="Glockner I."/>
            <person name="Freese H.M."/>
            <person name="Klenk H.P."/>
            <person name="Overmann J."/>
            <person name="Kaster A.K."/>
            <person name="Rohde M."/>
            <person name="Wiegand S."/>
            <person name="Jogler C."/>
        </authorList>
    </citation>
    <scope>NUCLEOTIDE SEQUENCE [LARGE SCALE GENOMIC DNA]</scope>
    <source>
        <strain evidence="4 5">NH11</strain>
    </source>
</reference>
<dbReference type="InterPro" id="IPR050565">
    <property type="entry name" value="LYPA1-2/EST-like"/>
</dbReference>
<dbReference type="Pfam" id="PF02230">
    <property type="entry name" value="Abhydrolase_2"/>
    <property type="match status" value="1"/>
</dbReference>
<dbReference type="SUPFAM" id="SSF53474">
    <property type="entry name" value="alpha/beta-Hydrolases"/>
    <property type="match status" value="1"/>
</dbReference>
<evidence type="ECO:0000259" key="3">
    <source>
        <dbReference type="Pfam" id="PF02230"/>
    </source>
</evidence>
<proteinExistence type="inferred from homology"/>
<evidence type="ECO:0000313" key="4">
    <source>
        <dbReference type="EMBL" id="APZ94700.1"/>
    </source>
</evidence>
<evidence type="ECO:0000256" key="1">
    <source>
        <dbReference type="ARBA" id="ARBA00006499"/>
    </source>
</evidence>
<dbReference type="GO" id="GO:0016787">
    <property type="term" value="F:hydrolase activity"/>
    <property type="evidence" value="ECO:0007669"/>
    <property type="project" value="UniProtKB-KW"/>
</dbReference>
<dbReference type="PANTHER" id="PTHR10655:SF17">
    <property type="entry name" value="LYSOPHOSPHOLIPASE-LIKE PROTEIN 1"/>
    <property type="match status" value="1"/>
</dbReference>
<keyword evidence="2 4" id="KW-0378">Hydrolase</keyword>
<organism evidence="4 5">
    <name type="scientific">Fuerstiella marisgermanici</name>
    <dbReference type="NCBI Taxonomy" id="1891926"/>
    <lineage>
        <taxon>Bacteria</taxon>
        <taxon>Pseudomonadati</taxon>
        <taxon>Planctomycetota</taxon>
        <taxon>Planctomycetia</taxon>
        <taxon>Planctomycetales</taxon>
        <taxon>Planctomycetaceae</taxon>
        <taxon>Fuerstiella</taxon>
    </lineage>
</organism>
<evidence type="ECO:0000256" key="2">
    <source>
        <dbReference type="ARBA" id="ARBA00022801"/>
    </source>
</evidence>
<dbReference type="Gene3D" id="3.40.50.1820">
    <property type="entry name" value="alpha/beta hydrolase"/>
    <property type="match status" value="1"/>
</dbReference>
<dbReference type="Proteomes" id="UP000187735">
    <property type="component" value="Chromosome"/>
</dbReference>
<dbReference type="STRING" id="1891926.Fuma_04339"/>
<dbReference type="AlphaFoldDB" id="A0A1P8WKW6"/>
<dbReference type="InterPro" id="IPR003140">
    <property type="entry name" value="PLipase/COase/thioEstase"/>
</dbReference>
<dbReference type="EMBL" id="CP017641">
    <property type="protein sequence ID" value="APZ94700.1"/>
    <property type="molecule type" value="Genomic_DNA"/>
</dbReference>
<name>A0A1P8WKW6_9PLAN</name>